<accession>A0A2T2NF93</accession>
<gene>
    <name evidence="1" type="ORF">BS50DRAFT_679254</name>
</gene>
<reference evidence="1 2" key="1">
    <citation type="journal article" date="2018" name="Front. Microbiol.">
        <title>Genome-Wide Analysis of Corynespora cassiicola Leaf Fall Disease Putative Effectors.</title>
        <authorList>
            <person name="Lopez D."/>
            <person name="Ribeiro S."/>
            <person name="Label P."/>
            <person name="Fumanal B."/>
            <person name="Venisse J.S."/>
            <person name="Kohler A."/>
            <person name="de Oliveira R.R."/>
            <person name="Labutti K."/>
            <person name="Lipzen A."/>
            <person name="Lail K."/>
            <person name="Bauer D."/>
            <person name="Ohm R.A."/>
            <person name="Barry K.W."/>
            <person name="Spatafora J."/>
            <person name="Grigoriev I.V."/>
            <person name="Martin F.M."/>
            <person name="Pujade-Renaud V."/>
        </authorList>
    </citation>
    <scope>NUCLEOTIDE SEQUENCE [LARGE SCALE GENOMIC DNA]</scope>
    <source>
        <strain evidence="1 2">Philippines</strain>
    </source>
</reference>
<keyword evidence="2" id="KW-1185">Reference proteome</keyword>
<dbReference type="AlphaFoldDB" id="A0A2T2NF93"/>
<dbReference type="SUPFAM" id="SSF81383">
    <property type="entry name" value="F-box domain"/>
    <property type="match status" value="1"/>
</dbReference>
<dbReference type="STRING" id="1448308.A0A2T2NF93"/>
<proteinExistence type="predicted"/>
<dbReference type="InterPro" id="IPR036047">
    <property type="entry name" value="F-box-like_dom_sf"/>
</dbReference>
<evidence type="ECO:0008006" key="3">
    <source>
        <dbReference type="Google" id="ProtNLM"/>
    </source>
</evidence>
<sequence>MSEMNQEQNKNSSTSERVFQVAELLENILLNLELRTLLTGAQRVNKYWHGIITNSPELQRMLFLSPSPRKKGESREDQICNPLLVTTFPAWFANRDRNEASRDELTYGIDAFTNLPMSRSFTASEAFLRPRASWRRMLLAQPPIERLGCWMSENELGAIPTDIDLHFRILGFPQGLRMGTAYELAYHWTSWDRHSWFGMTWRPDVPRNLKSYNFLNSDKGEDEVLRICGAAVDMMMRFESCGIRLGHHAQQFSSCFDRRSKQDYADILIPEQDSGYQPLMDWSAKLASVEN</sequence>
<organism evidence="1 2">
    <name type="scientific">Corynespora cassiicola Philippines</name>
    <dbReference type="NCBI Taxonomy" id="1448308"/>
    <lineage>
        <taxon>Eukaryota</taxon>
        <taxon>Fungi</taxon>
        <taxon>Dikarya</taxon>
        <taxon>Ascomycota</taxon>
        <taxon>Pezizomycotina</taxon>
        <taxon>Dothideomycetes</taxon>
        <taxon>Pleosporomycetidae</taxon>
        <taxon>Pleosporales</taxon>
        <taxon>Corynesporascaceae</taxon>
        <taxon>Corynespora</taxon>
    </lineage>
</organism>
<dbReference type="Proteomes" id="UP000240883">
    <property type="component" value="Unassembled WGS sequence"/>
</dbReference>
<protein>
    <recommendedName>
        <fullName evidence="3">F-box domain-containing protein</fullName>
    </recommendedName>
</protein>
<evidence type="ECO:0000313" key="2">
    <source>
        <dbReference type="Proteomes" id="UP000240883"/>
    </source>
</evidence>
<name>A0A2T2NF93_CORCC</name>
<dbReference type="EMBL" id="KZ678139">
    <property type="protein sequence ID" value="PSN64105.1"/>
    <property type="molecule type" value="Genomic_DNA"/>
</dbReference>
<evidence type="ECO:0000313" key="1">
    <source>
        <dbReference type="EMBL" id="PSN64105.1"/>
    </source>
</evidence>
<dbReference type="OrthoDB" id="3800738at2759"/>